<feature type="compositionally biased region" description="Pro residues" evidence="2">
    <location>
        <begin position="347"/>
        <end position="356"/>
    </location>
</feature>
<keyword evidence="3" id="KW-0472">Membrane</keyword>
<dbReference type="Pfam" id="PF01391">
    <property type="entry name" value="Collagen"/>
    <property type="match status" value="1"/>
</dbReference>
<dbReference type="InterPro" id="IPR002486">
    <property type="entry name" value="Col_cuticle_N"/>
</dbReference>
<feature type="transmembrane region" description="Helical" evidence="3">
    <location>
        <begin position="46"/>
        <end position="69"/>
    </location>
</feature>
<dbReference type="Pfam" id="PF01484">
    <property type="entry name" value="Col_cuticle_N"/>
    <property type="match status" value="1"/>
</dbReference>
<feature type="domain" description="Nematode cuticle collagen N-terminal" evidence="4">
    <location>
        <begin position="45"/>
        <end position="97"/>
    </location>
</feature>
<dbReference type="SMART" id="SM01088">
    <property type="entry name" value="Col_cuticle_N"/>
    <property type="match status" value="1"/>
</dbReference>
<keyword evidence="1" id="KW-0677">Repeat</keyword>
<dbReference type="AlphaFoldDB" id="A0A1I8EG69"/>
<evidence type="ECO:0000259" key="4">
    <source>
        <dbReference type="SMART" id="SM01088"/>
    </source>
</evidence>
<name>A0A1I8EG69_WUCBA</name>
<dbReference type="PANTHER" id="PTHR24637">
    <property type="entry name" value="COLLAGEN"/>
    <property type="match status" value="1"/>
</dbReference>
<dbReference type="STRING" id="6293.A0A1I8EG69"/>
<keyword evidence="3" id="KW-1133">Transmembrane helix</keyword>
<protein>
    <submittedName>
        <fullName evidence="5 6">Collagen protein 68</fullName>
    </submittedName>
</protein>
<feature type="compositionally biased region" description="Low complexity" evidence="2">
    <location>
        <begin position="279"/>
        <end position="309"/>
    </location>
</feature>
<accession>A0A1I8EG69</accession>
<proteinExistence type="predicted"/>
<feature type="region of interest" description="Disordered" evidence="2">
    <location>
        <begin position="167"/>
        <end position="356"/>
    </location>
</feature>
<evidence type="ECO:0000256" key="1">
    <source>
        <dbReference type="ARBA" id="ARBA00022737"/>
    </source>
</evidence>
<feature type="compositionally biased region" description="Pro residues" evidence="2">
    <location>
        <begin position="242"/>
        <end position="256"/>
    </location>
</feature>
<evidence type="ECO:0000256" key="3">
    <source>
        <dbReference type="SAM" id="Phobius"/>
    </source>
</evidence>
<evidence type="ECO:0000313" key="5">
    <source>
        <dbReference type="WBParaSite" id="maker-PairedContig_1937-snap-gene-0.14-mRNA-1"/>
    </source>
</evidence>
<keyword evidence="3" id="KW-0812">Transmembrane</keyword>
<sequence>MSIFFHKNGWTDKHKHKQFPDENVFHRMGIEYEELKKVEADGLRRSAFFGIAISTVATLTAIVAVPMLYNYVQHVQSSLAGELDFCKYRTDGLWNEYRIVEEATGLQGRLKREARYRSAGRTGRKSARARGTGTYLNSVAGYLPTDAGVKTSPQNSQGEDQCCSCGVGNAGPPGPPGNDGEKGADGVPGNDGIPGQDAAPDAVPKPEDFCFNCPEGPAGPPGSIGPKGPPGQAGTPGKNGEPPMPGPPGLPGPQGPPGAVGEVGPAGPPGSPGQITETPGAVGLPGPVGPIGSAGPPGLSGSPGSAVPGTPGLPGDAGSAGVPGNPGAPGLRGEMGVAGKAGSCDHCPPPRTAPGY</sequence>
<dbReference type="GO" id="GO:0042302">
    <property type="term" value="F:structural constituent of cuticle"/>
    <property type="evidence" value="ECO:0007669"/>
    <property type="project" value="InterPro"/>
</dbReference>
<dbReference type="InterPro" id="IPR008160">
    <property type="entry name" value="Collagen"/>
</dbReference>
<dbReference type="WBParaSite" id="maker-PairedContig_1938-snap-gene-0.23-mRNA-1">
    <property type="protein sequence ID" value="maker-PairedContig_1938-snap-gene-0.23-mRNA-1"/>
    <property type="gene ID" value="maker-PairedContig_1938-snap-gene-0.23"/>
</dbReference>
<evidence type="ECO:0000313" key="6">
    <source>
        <dbReference type="WBParaSite" id="maker-PairedContig_1938-snap-gene-0.23-mRNA-1"/>
    </source>
</evidence>
<reference evidence="5 6" key="1">
    <citation type="submission" date="2016-11" db="UniProtKB">
        <authorList>
            <consortium name="WormBaseParasite"/>
        </authorList>
    </citation>
    <scope>IDENTIFICATION</scope>
    <source>
        <strain evidence="5 6">pt0022</strain>
    </source>
</reference>
<dbReference type="PANTHER" id="PTHR24637:SF315">
    <property type="entry name" value="CUTICLE COLLAGEN 40"/>
    <property type="match status" value="1"/>
</dbReference>
<evidence type="ECO:0000256" key="2">
    <source>
        <dbReference type="SAM" id="MobiDB-lite"/>
    </source>
</evidence>
<dbReference type="WBParaSite" id="maker-PairedContig_1937-snap-gene-0.14-mRNA-1">
    <property type="protein sequence ID" value="maker-PairedContig_1937-snap-gene-0.14-mRNA-1"/>
    <property type="gene ID" value="maker-PairedContig_1937-snap-gene-0.14"/>
</dbReference>
<organism evidence="6">
    <name type="scientific">Wuchereria bancrofti</name>
    <dbReference type="NCBI Taxonomy" id="6293"/>
    <lineage>
        <taxon>Eukaryota</taxon>
        <taxon>Metazoa</taxon>
        <taxon>Ecdysozoa</taxon>
        <taxon>Nematoda</taxon>
        <taxon>Chromadorea</taxon>
        <taxon>Rhabditida</taxon>
        <taxon>Spirurina</taxon>
        <taxon>Spiruromorpha</taxon>
        <taxon>Filarioidea</taxon>
        <taxon>Onchocercidae</taxon>
        <taxon>Wuchereria</taxon>
    </lineage>
</organism>